<dbReference type="Pfam" id="PF05354">
    <property type="entry name" value="Phage_attach"/>
    <property type="match status" value="1"/>
</dbReference>
<dbReference type="InterPro" id="IPR008018">
    <property type="entry name" value="Phage_tail_attach_FII"/>
</dbReference>
<dbReference type="GO" id="GO:0019068">
    <property type="term" value="P:virion assembly"/>
    <property type="evidence" value="ECO:0007669"/>
    <property type="project" value="InterPro"/>
</dbReference>
<evidence type="ECO:0000313" key="1">
    <source>
        <dbReference type="EMBL" id="VTO10685.1"/>
    </source>
</evidence>
<keyword evidence="2" id="KW-1185">Reference proteome</keyword>
<reference evidence="1 2" key="1">
    <citation type="submission" date="2019-04" db="EMBL/GenBank/DDBJ databases">
        <authorList>
            <consortium name="Pathogen Informatics"/>
        </authorList>
    </citation>
    <scope>NUCLEOTIDE SEQUENCE [LARGE SCALE GENOMIC DNA]</scope>
    <source>
        <strain evidence="1 2">NCTC9239</strain>
    </source>
</reference>
<gene>
    <name evidence="1" type="ORF">NCTC9239_00106</name>
</gene>
<name>A0A4P1JRE0_9CAUL</name>
<dbReference type="RefSeq" id="WP_138140640.1">
    <property type="nucleotide sequence ID" value="NZ_LR588407.1"/>
</dbReference>
<dbReference type="KEGG" id="bvy:NCTC9239_00106"/>
<dbReference type="AlphaFoldDB" id="A0A4P1JRE0"/>
<protein>
    <submittedName>
        <fullName evidence="1">Uncharacterized protein</fullName>
    </submittedName>
</protein>
<organism evidence="1 2">
    <name type="scientific">Brevundimonas vancanneytii</name>
    <dbReference type="NCBI Taxonomy" id="1325724"/>
    <lineage>
        <taxon>Bacteria</taxon>
        <taxon>Pseudomonadati</taxon>
        <taxon>Pseudomonadota</taxon>
        <taxon>Alphaproteobacteria</taxon>
        <taxon>Caulobacterales</taxon>
        <taxon>Caulobacteraceae</taxon>
        <taxon>Brevundimonas</taxon>
    </lineage>
</organism>
<proteinExistence type="predicted"/>
<sequence length="104" mass="11623">MSFPQVRENLQAAIFARLGEDAFYDDRPEPVRVRLAEGDETAGFGDGGRLIFGAMTMRVRRSEVSSPAEGKGFRLTNGRRFTIFADPLLDRNGVWLCPVTETIE</sequence>
<dbReference type="Proteomes" id="UP000309952">
    <property type="component" value="Chromosome"/>
</dbReference>
<evidence type="ECO:0000313" key="2">
    <source>
        <dbReference type="Proteomes" id="UP000309952"/>
    </source>
</evidence>
<dbReference type="EMBL" id="LR588407">
    <property type="protein sequence ID" value="VTO10685.1"/>
    <property type="molecule type" value="Genomic_DNA"/>
</dbReference>
<accession>A0A4P1JRE0</accession>